<dbReference type="InterPro" id="IPR036629">
    <property type="entry name" value="YjbJ_sf"/>
</dbReference>
<protein>
    <submittedName>
        <fullName evidence="4">CsbD-like protein</fullName>
    </submittedName>
</protein>
<dbReference type="OrthoDB" id="2143260at2"/>
<proteinExistence type="inferred from homology"/>
<dbReference type="Gene3D" id="1.10.1470.10">
    <property type="entry name" value="YjbJ"/>
    <property type="match status" value="1"/>
</dbReference>
<sequence>MSAADHVKNTAEKMAGKAKEATGKVTDNEKLENEGKLDQAKADLKEAGEHLKDDAKKAGEHLKDATDR</sequence>
<organism evidence="4 5">
    <name type="scientific">Microbacterium azadirachtae</name>
    <dbReference type="NCBI Taxonomy" id="582680"/>
    <lineage>
        <taxon>Bacteria</taxon>
        <taxon>Bacillati</taxon>
        <taxon>Actinomycetota</taxon>
        <taxon>Actinomycetes</taxon>
        <taxon>Micrococcales</taxon>
        <taxon>Microbacteriaceae</taxon>
        <taxon>Microbacterium</taxon>
    </lineage>
</organism>
<name>A0A0F0L231_9MICO</name>
<gene>
    <name evidence="4" type="ORF">RL72_01371</name>
</gene>
<evidence type="ECO:0000313" key="5">
    <source>
        <dbReference type="Proteomes" id="UP000033448"/>
    </source>
</evidence>
<feature type="region of interest" description="Disordered" evidence="2">
    <location>
        <begin position="1"/>
        <end position="68"/>
    </location>
</feature>
<reference evidence="4 5" key="1">
    <citation type="submission" date="2015-02" db="EMBL/GenBank/DDBJ databases">
        <title>Draft genome sequences of ten Microbacterium spp. with emphasis on heavy metal contaminated environments.</title>
        <authorList>
            <person name="Corretto E."/>
        </authorList>
    </citation>
    <scope>NUCLEOTIDE SEQUENCE [LARGE SCALE GENOMIC DNA]</scope>
    <source>
        <strain evidence="4 5">DSM 23848</strain>
    </source>
</reference>
<evidence type="ECO:0000256" key="1">
    <source>
        <dbReference type="ARBA" id="ARBA00009129"/>
    </source>
</evidence>
<dbReference type="EMBL" id="JYIT01000069">
    <property type="protein sequence ID" value="KJL25591.1"/>
    <property type="molecule type" value="Genomic_DNA"/>
</dbReference>
<evidence type="ECO:0000313" key="4">
    <source>
        <dbReference type="EMBL" id="KJL25591.1"/>
    </source>
</evidence>
<dbReference type="Proteomes" id="UP000033448">
    <property type="component" value="Unassembled WGS sequence"/>
</dbReference>
<accession>A0A0F0L231</accession>
<dbReference type="AlphaFoldDB" id="A0A0F0L231"/>
<comment type="similarity">
    <text evidence="1">Belongs to the UPF0337 (CsbD) family.</text>
</comment>
<evidence type="ECO:0000259" key="3">
    <source>
        <dbReference type="Pfam" id="PF05532"/>
    </source>
</evidence>
<keyword evidence="5" id="KW-1185">Reference proteome</keyword>
<dbReference type="SUPFAM" id="SSF69047">
    <property type="entry name" value="Hypothetical protein YjbJ"/>
    <property type="match status" value="1"/>
</dbReference>
<dbReference type="InterPro" id="IPR008462">
    <property type="entry name" value="CsbD"/>
</dbReference>
<dbReference type="RefSeq" id="WP_045250075.1">
    <property type="nucleotide sequence ID" value="NZ_CP099706.1"/>
</dbReference>
<evidence type="ECO:0000256" key="2">
    <source>
        <dbReference type="SAM" id="MobiDB-lite"/>
    </source>
</evidence>
<feature type="domain" description="CsbD-like" evidence="3">
    <location>
        <begin position="5"/>
        <end position="57"/>
    </location>
</feature>
<dbReference type="PATRIC" id="fig|582680.7.peg.1409"/>
<dbReference type="Pfam" id="PF05532">
    <property type="entry name" value="CsbD"/>
    <property type="match status" value="1"/>
</dbReference>
<comment type="caution">
    <text evidence="4">The sequence shown here is derived from an EMBL/GenBank/DDBJ whole genome shotgun (WGS) entry which is preliminary data.</text>
</comment>